<feature type="non-terminal residue" evidence="2">
    <location>
        <position position="1"/>
    </location>
</feature>
<dbReference type="InterPro" id="IPR032876">
    <property type="entry name" value="J_dom"/>
</dbReference>
<dbReference type="EMBL" id="LAZR01018979">
    <property type="protein sequence ID" value="KKL94237.1"/>
    <property type="molecule type" value="Genomic_DNA"/>
</dbReference>
<evidence type="ECO:0000313" key="2">
    <source>
        <dbReference type="EMBL" id="KKL94237.1"/>
    </source>
</evidence>
<dbReference type="Gene3D" id="2.60.120.200">
    <property type="match status" value="2"/>
</dbReference>
<comment type="caution">
    <text evidence="2">The sequence shown here is derived from an EMBL/GenBank/DDBJ whole genome shotgun (WGS) entry which is preliminary data.</text>
</comment>
<feature type="non-terminal residue" evidence="2">
    <location>
        <position position="841"/>
    </location>
</feature>
<reference evidence="2" key="1">
    <citation type="journal article" date="2015" name="Nature">
        <title>Complex archaea that bridge the gap between prokaryotes and eukaryotes.</title>
        <authorList>
            <person name="Spang A."/>
            <person name="Saw J.H."/>
            <person name="Jorgensen S.L."/>
            <person name="Zaremba-Niedzwiedzka K."/>
            <person name="Martijn J."/>
            <person name="Lind A.E."/>
            <person name="van Eijk R."/>
            <person name="Schleper C."/>
            <person name="Guy L."/>
            <person name="Ettema T.J."/>
        </authorList>
    </citation>
    <scope>NUCLEOTIDE SEQUENCE</scope>
</reference>
<dbReference type="Pfam" id="PF13550">
    <property type="entry name" value="Phage-tail_3"/>
    <property type="match status" value="1"/>
</dbReference>
<name>A0A0F9J4X4_9ZZZZ</name>
<dbReference type="SUPFAM" id="SSF49899">
    <property type="entry name" value="Concanavalin A-like lectins/glucanases"/>
    <property type="match status" value="2"/>
</dbReference>
<organism evidence="2">
    <name type="scientific">marine sediment metagenome</name>
    <dbReference type="NCBI Taxonomy" id="412755"/>
    <lineage>
        <taxon>unclassified sequences</taxon>
        <taxon>metagenomes</taxon>
        <taxon>ecological metagenomes</taxon>
    </lineage>
</organism>
<protein>
    <recommendedName>
        <fullName evidence="1">Tip attachment protein J domain-containing protein</fullName>
    </recommendedName>
</protein>
<dbReference type="InterPro" id="IPR013320">
    <property type="entry name" value="ConA-like_dom_sf"/>
</dbReference>
<feature type="domain" description="Tip attachment protein J" evidence="1">
    <location>
        <begin position="474"/>
        <end position="611"/>
    </location>
</feature>
<sequence>GVVKLSLMAAEIADLNWHHIAVCKVGADFGLYLDGTQVAYDLIVDTDTDVYDGDLFVGQSGLDASWFDGHIDHLRIIKSNIFGAAPVVGLTDTITEPAAEYTDPGNSYAVSRYDGYNPSKLFTADFEELATWCDEPRINPVNFGIASISQAVYAVVVTTSNHNLKVGDTILFRGAGSAGMVELIDGTTAEILSVTNDTTFTIDLDTSAFSAYTGVEPLLLVHFDGVAGSTDFTDEVGTHTITTIGDTVVDGNIKKFGSGSGRFEGSNDALSIPDHADWDVVGDNTDNRTIDLWVRHGSLIGSQVYVSQVEDATNYWGLILSAITDNAVRFFVVSGGVTIISLVTPVNTIAVGTWYHIALCKVANEYGIYVNGVQLAYVQDGSEDIFADKLHIGSWYTIAGGYESELKGYIDELCVMDSNRFNAAPNIGKTDTITVPMAPLVIGVGTIEKYQPRFAFNGIFDTNTNMWEAALSVCELCRCVPFWDGDIIRLAIDKAGSSVYAFTMGNILKDSFKQKFIPMAERASEIEVHYRDAAKDYTRMPFTLVNDDIGNPTSKTRLDLFGITDTDMANYLADFKLSQNLNLKKIATIGTEIESIVCTIGDIVDIQHDITNWGNIGSGDDSYTGGGRIVAARREVHEELVTNWNFLNWAGGDPDDWTITGEVGNDPEVSEVGAGQAHGGSGSGMCNIYTSAGVLTGVRQDIVTVSGQAYIAILTIDNIVAGGVRLNISQIPFSVGKTYTTTGVKTFNFTATRTDPNVQILRNGVTDVTISGFSIKAVNATSTNANEVITINGDIYFDDADWQGGSTTYKLLVKSASDAVPESRTIIGVTESSVAGGTFDI</sequence>
<gene>
    <name evidence="2" type="ORF">LCGC14_1866690</name>
</gene>
<dbReference type="InterPro" id="IPR023366">
    <property type="entry name" value="ATP_synth_asu-like_sf"/>
</dbReference>
<dbReference type="Pfam" id="PF13385">
    <property type="entry name" value="Laminin_G_3"/>
    <property type="match status" value="1"/>
</dbReference>
<dbReference type="Gene3D" id="2.40.30.20">
    <property type="match status" value="1"/>
</dbReference>
<evidence type="ECO:0000259" key="1">
    <source>
        <dbReference type="Pfam" id="PF13550"/>
    </source>
</evidence>
<dbReference type="AlphaFoldDB" id="A0A0F9J4X4"/>
<proteinExistence type="predicted"/>
<accession>A0A0F9J4X4</accession>